<evidence type="ECO:0000313" key="2">
    <source>
        <dbReference type="Proteomes" id="UP000095255"/>
    </source>
</evidence>
<protein>
    <recommendedName>
        <fullName evidence="3">Flagellar protein FlbD</fullName>
    </recommendedName>
</protein>
<organism evidence="1 2">
    <name type="scientific">Desulfuribacillus stibiiarsenatis</name>
    <dbReference type="NCBI Taxonomy" id="1390249"/>
    <lineage>
        <taxon>Bacteria</taxon>
        <taxon>Bacillati</taxon>
        <taxon>Bacillota</taxon>
        <taxon>Desulfuribacillia</taxon>
        <taxon>Desulfuribacillales</taxon>
        <taxon>Desulfuribacillaceae</taxon>
        <taxon>Desulfuribacillus</taxon>
    </lineage>
</organism>
<reference evidence="1 2" key="1">
    <citation type="submission" date="2016-09" db="EMBL/GenBank/DDBJ databases">
        <title>Desulfuribacillus arsenicus sp. nov., an obligately anaerobic, dissimilatory arsenic- and antimonate-reducing bacterium isolated from anoxic sediments.</title>
        <authorList>
            <person name="Abin C.A."/>
            <person name="Hollibaugh J.T."/>
        </authorList>
    </citation>
    <scope>NUCLEOTIDE SEQUENCE [LARGE SCALE GENOMIC DNA]</scope>
    <source>
        <strain evidence="1 2">MLFW-2</strain>
    </source>
</reference>
<dbReference type="InterPro" id="IPR009384">
    <property type="entry name" value="SwrD-like"/>
</dbReference>
<dbReference type="STRING" id="1390249.BHU72_03335"/>
<accession>A0A1E5L6N8</accession>
<dbReference type="PANTHER" id="PTHR39185:SF1">
    <property type="entry name" value="SWARMING MOTILITY PROTEIN SWRD"/>
    <property type="match status" value="1"/>
</dbReference>
<dbReference type="PANTHER" id="PTHR39185">
    <property type="entry name" value="SWARMING MOTILITY PROTEIN SWRD"/>
    <property type="match status" value="1"/>
</dbReference>
<dbReference type="AlphaFoldDB" id="A0A1E5L6N8"/>
<dbReference type="Proteomes" id="UP000095255">
    <property type="component" value="Unassembled WGS sequence"/>
</dbReference>
<keyword evidence="2" id="KW-1185">Reference proteome</keyword>
<evidence type="ECO:0008006" key="3">
    <source>
        <dbReference type="Google" id="ProtNLM"/>
    </source>
</evidence>
<sequence>MIQVSRLNGSVFFINPIHIENFEETPDTVITLTNGKKLIVRENAESLIEQLRAFYHSVGGLKVVIQYQSQEHPNE</sequence>
<dbReference type="EMBL" id="MJAT01000012">
    <property type="protein sequence ID" value="OEH85827.1"/>
    <property type="molecule type" value="Genomic_DNA"/>
</dbReference>
<proteinExistence type="predicted"/>
<gene>
    <name evidence="1" type="ORF">BHU72_03335</name>
</gene>
<dbReference type="OrthoDB" id="9799862at2"/>
<evidence type="ECO:0000313" key="1">
    <source>
        <dbReference type="EMBL" id="OEH85827.1"/>
    </source>
</evidence>
<dbReference type="RefSeq" id="WP_069701910.1">
    <property type="nucleotide sequence ID" value="NZ_MJAT01000012.1"/>
</dbReference>
<dbReference type="Pfam" id="PF06289">
    <property type="entry name" value="FlbD"/>
    <property type="match status" value="1"/>
</dbReference>
<name>A0A1E5L6N8_9FIRM</name>
<comment type="caution">
    <text evidence="1">The sequence shown here is derived from an EMBL/GenBank/DDBJ whole genome shotgun (WGS) entry which is preliminary data.</text>
</comment>